<protein>
    <submittedName>
        <fullName evidence="2">Uncharacterized protein</fullName>
    </submittedName>
</protein>
<name>A0A1M5MR91_9GAMM</name>
<dbReference type="EMBL" id="FQXA01000002">
    <property type="protein sequence ID" value="SHG79737.1"/>
    <property type="molecule type" value="Genomic_DNA"/>
</dbReference>
<evidence type="ECO:0000313" key="2">
    <source>
        <dbReference type="EMBL" id="SHG79737.1"/>
    </source>
</evidence>
<reference evidence="2 3" key="1">
    <citation type="submission" date="2016-11" db="EMBL/GenBank/DDBJ databases">
        <authorList>
            <person name="Jaros S."/>
            <person name="Januszkiewicz K."/>
            <person name="Wedrychowicz H."/>
        </authorList>
    </citation>
    <scope>NUCLEOTIDE SEQUENCE [LARGE SCALE GENOMIC DNA]</scope>
    <source>
        <strain evidence="2 3">DSM 18231</strain>
    </source>
</reference>
<sequence length="37" mass="3971">MNYALANAAQSQAASAVEKKNTDSLRTQSAQFVRTAQ</sequence>
<evidence type="ECO:0000256" key="1">
    <source>
        <dbReference type="SAM" id="MobiDB-lite"/>
    </source>
</evidence>
<feature type="compositionally biased region" description="Polar residues" evidence="1">
    <location>
        <begin position="24"/>
        <end position="37"/>
    </location>
</feature>
<dbReference type="Proteomes" id="UP000184000">
    <property type="component" value="Unassembled WGS sequence"/>
</dbReference>
<feature type="region of interest" description="Disordered" evidence="1">
    <location>
        <begin position="11"/>
        <end position="37"/>
    </location>
</feature>
<evidence type="ECO:0000313" key="3">
    <source>
        <dbReference type="Proteomes" id="UP000184000"/>
    </source>
</evidence>
<accession>A0A1M5MR91</accession>
<proteinExistence type="predicted"/>
<gene>
    <name evidence="2" type="ORF">SAMN02744645_1437</name>
</gene>
<organism evidence="2 3">
    <name type="scientific">Stutzerimonas xanthomarina DSM 18231</name>
    <dbReference type="NCBI Taxonomy" id="1403346"/>
    <lineage>
        <taxon>Bacteria</taxon>
        <taxon>Pseudomonadati</taxon>
        <taxon>Pseudomonadota</taxon>
        <taxon>Gammaproteobacteria</taxon>
        <taxon>Pseudomonadales</taxon>
        <taxon>Pseudomonadaceae</taxon>
        <taxon>Stutzerimonas</taxon>
    </lineage>
</organism>
<dbReference type="AlphaFoldDB" id="A0A1M5MR91"/>